<keyword evidence="14" id="KW-0539">Nucleus</keyword>
<dbReference type="EMBL" id="JANCYW010000010">
    <property type="protein sequence ID" value="KAK4536964.1"/>
    <property type="molecule type" value="Genomic_DNA"/>
</dbReference>
<name>A0AAV9IXF0_CYACA</name>
<dbReference type="Proteomes" id="UP001301350">
    <property type="component" value="Unassembled WGS sequence"/>
</dbReference>
<dbReference type="GO" id="GO:1904430">
    <property type="term" value="P:negative regulation of t-circle formation"/>
    <property type="evidence" value="ECO:0007669"/>
    <property type="project" value="TreeGrafter"/>
</dbReference>
<comment type="subcellular location">
    <subcellularLocation>
        <location evidence="1">Nucleus</location>
    </subcellularLocation>
</comment>
<sequence>MPTSAEAARDGATLTLRGVSVTFPHRPYACQVTYMERVIEALQGGEHALLESPTGTGKTVCLLCATLAWRESLKAQLQLRARGVGVGAAVSRQLNEAVGVKHRIESVLESLARKNNRDDRLTQPDPTPLSALPGVPRIVYLSRTHSQLRQVVRELAATVYGRSAKTVVLASRQHLCVHPSVSKIDSAVQQNVRCSQLVRARRCEYYMNAETHFAEVPDTFYFRSEGEGEAGAGRGPRDIEDLVAYGRTHRQCPYFLSREAVHEAELVLMPYNYALDMRTRRSLGFACDGDVIILDEAHNLESVCCEQSSFDFTARDRALCASALRALAQQLQQAPAAVDERGKENAVSVDDVRLVHQLLAAIEQNVREAHTVDEATEAAPKPSSEFAAAARPVGGIRGRVYPGSLIQRFFHVPHFPRSLSADNAEAVLRSIDLFIRALSRARDTEAAPWRLTAAAAETDPSVSHLLTDELRQATRLSHPLLLQYVSALEKFSQVIATAFACDDAHIDRYFCICVHSPADVPSVDAEASDKSRPKAAPSWPQQQQQAIGSAFGDRSVGRRPGAPPLPSQTRRPYSTTPGATLSFWCVFAGWTMREHFAGAHSVLLTSGTLAPLDTLAVEMGLSFSVRLENAHVVDPARQVCAAVVCRGPRGVRLNGAYANRQNLEYLTDLGAALVNVARVSPDGMLVFFPSYGMLHRVVEQWQTPPPAANVASDRMVRTLWERLHACKPVLVEPRDATELGETLSTYQTLVQSGRGACLLAVCRGRLAEGLDFADQYGRTVVLIGLPFPSTTDPRVVLKRDLLERPPTSSATDAPSMSGPTWYVQQCMRAANQAIGRAIRHAGDYGAILLLDERYLSHRQQLPRWLRITTREMEATTSVSEAGSGIAALHQFGPVMSALTAFWRSEAVQRLNAGATGRGDDRASRPEAVRDAAPERKRHRGDIVEEDGLRPDEVLQELQAWVRPHHRREETVPDAAPRPEAPSTSARTHLKRWRAQLGTTAYTELVHLLRQYRRAAAQAPTPAHPSAALERVYRQLCAVLPDDEDRRHLRQLLGRTE</sequence>
<evidence type="ECO:0000256" key="15">
    <source>
        <dbReference type="SAM" id="MobiDB-lite"/>
    </source>
</evidence>
<keyword evidence="13" id="KW-0413">Isomerase</keyword>
<dbReference type="SMART" id="SM00491">
    <property type="entry name" value="HELICc2"/>
    <property type="match status" value="1"/>
</dbReference>
<gene>
    <name evidence="17" type="ORF">CDCA_CDCA10G2989</name>
</gene>
<keyword evidence="7" id="KW-0347">Helicase</keyword>
<evidence type="ECO:0000256" key="10">
    <source>
        <dbReference type="ARBA" id="ARBA00023014"/>
    </source>
</evidence>
<dbReference type="PROSITE" id="PS51193">
    <property type="entry name" value="HELICASE_ATP_BIND_2"/>
    <property type="match status" value="1"/>
</dbReference>
<dbReference type="InterPro" id="IPR014013">
    <property type="entry name" value="Helic_SF1/SF2_ATP-bd_DinG/Rad3"/>
</dbReference>
<dbReference type="Pfam" id="PF13307">
    <property type="entry name" value="Helicase_C_2"/>
    <property type="match status" value="1"/>
</dbReference>
<dbReference type="Gene3D" id="3.40.50.300">
    <property type="entry name" value="P-loop containing nucleotide triphosphate hydrolases"/>
    <property type="match status" value="2"/>
</dbReference>
<dbReference type="GO" id="GO:0045910">
    <property type="term" value="P:negative regulation of DNA recombination"/>
    <property type="evidence" value="ECO:0007669"/>
    <property type="project" value="TreeGrafter"/>
</dbReference>
<reference evidence="17 18" key="1">
    <citation type="submission" date="2022-07" db="EMBL/GenBank/DDBJ databases">
        <title>Genome-wide signatures of adaptation to extreme environments.</title>
        <authorList>
            <person name="Cho C.H."/>
            <person name="Yoon H.S."/>
        </authorList>
    </citation>
    <scope>NUCLEOTIDE SEQUENCE [LARGE SCALE GENOMIC DNA]</scope>
    <source>
        <strain evidence="17 18">DBV 063 E5</strain>
    </source>
</reference>
<keyword evidence="8" id="KW-0067">ATP-binding</keyword>
<dbReference type="SMART" id="SM00488">
    <property type="entry name" value="DEXDc2"/>
    <property type="match status" value="1"/>
</dbReference>
<accession>A0AAV9IXF0</accession>
<evidence type="ECO:0000256" key="4">
    <source>
        <dbReference type="ARBA" id="ARBA00022741"/>
    </source>
</evidence>
<proteinExistence type="predicted"/>
<evidence type="ECO:0000256" key="13">
    <source>
        <dbReference type="ARBA" id="ARBA00023235"/>
    </source>
</evidence>
<dbReference type="GO" id="GO:0006281">
    <property type="term" value="P:DNA repair"/>
    <property type="evidence" value="ECO:0007669"/>
    <property type="project" value="UniProtKB-KW"/>
</dbReference>
<evidence type="ECO:0000256" key="2">
    <source>
        <dbReference type="ARBA" id="ARBA00022485"/>
    </source>
</evidence>
<keyword evidence="4" id="KW-0547">Nucleotide-binding</keyword>
<evidence type="ECO:0000256" key="12">
    <source>
        <dbReference type="ARBA" id="ARBA00023204"/>
    </source>
</evidence>
<dbReference type="FunFam" id="3.40.50.300:FF:001352">
    <property type="entry name" value="DNA repair helicase"/>
    <property type="match status" value="1"/>
</dbReference>
<dbReference type="GO" id="GO:0051539">
    <property type="term" value="F:4 iron, 4 sulfur cluster binding"/>
    <property type="evidence" value="ECO:0007669"/>
    <property type="project" value="UniProtKB-KW"/>
</dbReference>
<feature type="region of interest" description="Disordered" evidence="15">
    <location>
        <begin position="964"/>
        <end position="987"/>
    </location>
</feature>
<dbReference type="CDD" id="cd18788">
    <property type="entry name" value="SF2_C_XPD"/>
    <property type="match status" value="1"/>
</dbReference>
<keyword evidence="11" id="KW-0238">DNA-binding</keyword>
<dbReference type="PANTHER" id="PTHR11472:SF34">
    <property type="entry name" value="REGULATOR OF TELOMERE ELONGATION HELICASE 1"/>
    <property type="match status" value="1"/>
</dbReference>
<evidence type="ECO:0000256" key="11">
    <source>
        <dbReference type="ARBA" id="ARBA00023125"/>
    </source>
</evidence>
<evidence type="ECO:0000256" key="8">
    <source>
        <dbReference type="ARBA" id="ARBA00022840"/>
    </source>
</evidence>
<keyword evidence="2" id="KW-0004">4Fe-4S</keyword>
<evidence type="ECO:0000256" key="3">
    <source>
        <dbReference type="ARBA" id="ARBA00022723"/>
    </source>
</evidence>
<keyword evidence="3" id="KW-0479">Metal-binding</keyword>
<keyword evidence="10" id="KW-0411">Iron-sulfur</keyword>
<dbReference type="Pfam" id="PF06733">
    <property type="entry name" value="DEAD_2"/>
    <property type="match status" value="1"/>
</dbReference>
<dbReference type="GO" id="GO:0005524">
    <property type="term" value="F:ATP binding"/>
    <property type="evidence" value="ECO:0007669"/>
    <property type="project" value="UniProtKB-KW"/>
</dbReference>
<keyword evidence="18" id="KW-1185">Reference proteome</keyword>
<keyword evidence="9" id="KW-0408">Iron</keyword>
<keyword evidence="5" id="KW-0227">DNA damage</keyword>
<dbReference type="GO" id="GO:0010569">
    <property type="term" value="P:regulation of double-strand break repair via homologous recombination"/>
    <property type="evidence" value="ECO:0007669"/>
    <property type="project" value="TreeGrafter"/>
</dbReference>
<dbReference type="GO" id="GO:0003677">
    <property type="term" value="F:DNA binding"/>
    <property type="evidence" value="ECO:0007669"/>
    <property type="project" value="UniProtKB-KW"/>
</dbReference>
<evidence type="ECO:0000259" key="16">
    <source>
        <dbReference type="PROSITE" id="PS51193"/>
    </source>
</evidence>
<evidence type="ECO:0000313" key="18">
    <source>
        <dbReference type="Proteomes" id="UP001301350"/>
    </source>
</evidence>
<organism evidence="17 18">
    <name type="scientific">Cyanidium caldarium</name>
    <name type="common">Red alga</name>
    <dbReference type="NCBI Taxonomy" id="2771"/>
    <lineage>
        <taxon>Eukaryota</taxon>
        <taxon>Rhodophyta</taxon>
        <taxon>Bangiophyceae</taxon>
        <taxon>Cyanidiales</taxon>
        <taxon>Cyanidiaceae</taxon>
        <taxon>Cyanidium</taxon>
    </lineage>
</organism>
<evidence type="ECO:0000256" key="5">
    <source>
        <dbReference type="ARBA" id="ARBA00022763"/>
    </source>
</evidence>
<feature type="compositionally biased region" description="Basic and acidic residues" evidence="15">
    <location>
        <begin position="917"/>
        <end position="941"/>
    </location>
</feature>
<dbReference type="GO" id="GO:0090657">
    <property type="term" value="P:telomeric loop disassembly"/>
    <property type="evidence" value="ECO:0007669"/>
    <property type="project" value="TreeGrafter"/>
</dbReference>
<protein>
    <recommendedName>
        <fullName evidence="16">Helicase ATP-binding domain-containing protein</fullName>
    </recommendedName>
</protein>
<dbReference type="GO" id="GO:0070182">
    <property type="term" value="F:DNA polymerase binding"/>
    <property type="evidence" value="ECO:0007669"/>
    <property type="project" value="TreeGrafter"/>
</dbReference>
<dbReference type="GO" id="GO:0003678">
    <property type="term" value="F:DNA helicase activity"/>
    <property type="evidence" value="ECO:0007669"/>
    <property type="project" value="InterPro"/>
</dbReference>
<dbReference type="InterPro" id="IPR010614">
    <property type="entry name" value="RAD3-like_helicase_DEAD"/>
</dbReference>
<dbReference type="SUPFAM" id="SSF52540">
    <property type="entry name" value="P-loop containing nucleoside triphosphate hydrolases"/>
    <property type="match status" value="1"/>
</dbReference>
<dbReference type="NCBIfam" id="TIGR00604">
    <property type="entry name" value="rad3"/>
    <property type="match status" value="1"/>
</dbReference>
<dbReference type="PANTHER" id="PTHR11472">
    <property type="entry name" value="DNA REPAIR DEAD HELICASE RAD3/XP-D SUBFAMILY MEMBER"/>
    <property type="match status" value="1"/>
</dbReference>
<dbReference type="AlphaFoldDB" id="A0AAV9IXF0"/>
<keyword evidence="12" id="KW-0234">DNA repair</keyword>
<evidence type="ECO:0000313" key="17">
    <source>
        <dbReference type="EMBL" id="KAK4536964.1"/>
    </source>
</evidence>
<dbReference type="GO" id="GO:0046872">
    <property type="term" value="F:metal ion binding"/>
    <property type="evidence" value="ECO:0007669"/>
    <property type="project" value="UniProtKB-KW"/>
</dbReference>
<dbReference type="InterPro" id="IPR045028">
    <property type="entry name" value="DinG/Rad3-like"/>
</dbReference>
<evidence type="ECO:0000256" key="6">
    <source>
        <dbReference type="ARBA" id="ARBA00022801"/>
    </source>
</evidence>
<dbReference type="InterPro" id="IPR027417">
    <property type="entry name" value="P-loop_NTPase"/>
</dbReference>
<dbReference type="InterPro" id="IPR006554">
    <property type="entry name" value="Helicase-like_DEXD_c2"/>
</dbReference>
<evidence type="ECO:0000256" key="1">
    <source>
        <dbReference type="ARBA" id="ARBA00004123"/>
    </source>
</evidence>
<keyword evidence="6" id="KW-0378">Hydrolase</keyword>
<evidence type="ECO:0000256" key="14">
    <source>
        <dbReference type="ARBA" id="ARBA00023242"/>
    </source>
</evidence>
<evidence type="ECO:0000256" key="7">
    <source>
        <dbReference type="ARBA" id="ARBA00022806"/>
    </source>
</evidence>
<feature type="domain" description="Helicase ATP-binding" evidence="16">
    <location>
        <begin position="17"/>
        <end position="356"/>
    </location>
</feature>
<dbReference type="GO" id="GO:0005634">
    <property type="term" value="C:nucleus"/>
    <property type="evidence" value="ECO:0007669"/>
    <property type="project" value="UniProtKB-SubCell"/>
</dbReference>
<dbReference type="GO" id="GO:0016818">
    <property type="term" value="F:hydrolase activity, acting on acid anhydrides, in phosphorus-containing anhydrides"/>
    <property type="evidence" value="ECO:0007669"/>
    <property type="project" value="InterPro"/>
</dbReference>
<comment type="caution">
    <text evidence="17">The sequence shown here is derived from an EMBL/GenBank/DDBJ whole genome shotgun (WGS) entry which is preliminary data.</text>
</comment>
<feature type="region of interest" description="Disordered" evidence="15">
    <location>
        <begin position="523"/>
        <end position="574"/>
    </location>
</feature>
<evidence type="ECO:0000256" key="9">
    <source>
        <dbReference type="ARBA" id="ARBA00023004"/>
    </source>
</evidence>
<dbReference type="InterPro" id="IPR013020">
    <property type="entry name" value="Rad3/Chl1-like"/>
</dbReference>
<dbReference type="InterPro" id="IPR006555">
    <property type="entry name" value="ATP-dep_Helicase_C"/>
</dbReference>
<feature type="region of interest" description="Disordered" evidence="15">
    <location>
        <begin position="912"/>
        <end position="941"/>
    </location>
</feature>